<reference evidence="7 8" key="1">
    <citation type="submission" date="2016-10" db="EMBL/GenBank/DDBJ databases">
        <authorList>
            <person name="de Groot N.N."/>
        </authorList>
    </citation>
    <scope>NUCLEOTIDE SEQUENCE [LARGE SCALE GENOMIC DNA]</scope>
    <source>
        <strain evidence="7 8">DSM 19981</strain>
    </source>
</reference>
<evidence type="ECO:0000313" key="7">
    <source>
        <dbReference type="EMBL" id="SFK70943.1"/>
    </source>
</evidence>
<feature type="compositionally biased region" description="Low complexity" evidence="5">
    <location>
        <begin position="593"/>
        <end position="605"/>
    </location>
</feature>
<dbReference type="Gene3D" id="3.30.450.40">
    <property type="match status" value="1"/>
</dbReference>
<dbReference type="GO" id="GO:0009584">
    <property type="term" value="P:detection of visible light"/>
    <property type="evidence" value="ECO:0007669"/>
    <property type="project" value="InterPro"/>
</dbReference>
<keyword evidence="4" id="KW-0675">Receptor</keyword>
<dbReference type="InterPro" id="IPR013515">
    <property type="entry name" value="Phytochrome_cen-reg"/>
</dbReference>
<evidence type="ECO:0000256" key="1">
    <source>
        <dbReference type="ARBA" id="ARBA00022543"/>
    </source>
</evidence>
<keyword evidence="3" id="KW-0157">Chromophore</keyword>
<keyword evidence="2" id="KW-0716">Sensory transduction</keyword>
<dbReference type="SMART" id="SM00065">
    <property type="entry name" value="GAF"/>
    <property type="match status" value="1"/>
</dbReference>
<dbReference type="Pfam" id="PF00360">
    <property type="entry name" value="PHY"/>
    <property type="match status" value="1"/>
</dbReference>
<dbReference type="PROSITE" id="PS50046">
    <property type="entry name" value="PHYTOCHROME_2"/>
    <property type="match status" value="1"/>
</dbReference>
<evidence type="ECO:0000256" key="3">
    <source>
        <dbReference type="ARBA" id="ARBA00022991"/>
    </source>
</evidence>
<proteinExistence type="predicted"/>
<dbReference type="InterPro" id="IPR016132">
    <property type="entry name" value="Phyto_chromo_attachment"/>
</dbReference>
<dbReference type="Pfam" id="PF01590">
    <property type="entry name" value="GAF"/>
    <property type="match status" value="1"/>
</dbReference>
<sequence length="612" mass="66172">MASIRAHIWNGRPTPCEHDALPLARIGSVQPHGVMMVVVPETGIVEHVSANVQDILGIPPQAVLGHSPAVAFRDGESLARIGEILRPGRRYFDNPTQLVAQGRRFEAICHIREGRLFIEIEPYVEAEHDYQTMVATALDAVARQTTVQGLFEAAAKMMHFVTRYDRVKLYRFLAHGHGVVAAEFHAPDSKLPHSFLGYHFSASDVPENAKEILRTGKTRQKPTQRGSVPLLTMGSGGEPVPSGDAVDMTDCWLRGIHPCDNGYNRNLGVGSNIIFPVNIDNNVWGLFVVHNKDEKFLNYDSRAVIEQLTMMFASRLVELEAQEARIADRQRLSAEMIATVDGSQAMLAAAAAMRGDHLTSARLHAMHAVSRHVAALAPTYVSISGVEVAAAGRAEDRFSSDLLRLADADGAAVLRAGPAGHVHLVGATPDALTVRGIASLFGSRLPSFDSSEWRVFATDALGDYTPAGPELRAVASGLLAAPIGHRGDMIMWFRRERIVDAVWAGRPPSAAELNSEKMFRPRDDFAAHRAPLAGASRPWLDQEILLAAQFASAIGDIWSRQARGVSAPASDQPGDPVVVDVRSEADLFAPRGAGTLPATLPAAPGSRWHSLA</sequence>
<evidence type="ECO:0000256" key="4">
    <source>
        <dbReference type="ARBA" id="ARBA00023170"/>
    </source>
</evidence>
<dbReference type="Gene3D" id="3.30.450.20">
    <property type="entry name" value="PAS domain"/>
    <property type="match status" value="1"/>
</dbReference>
<keyword evidence="8" id="KW-1185">Reference proteome</keyword>
<gene>
    <name evidence="7" type="ORF">SAMN02745775_10639</name>
</gene>
<dbReference type="SUPFAM" id="SSF55781">
    <property type="entry name" value="GAF domain-like"/>
    <property type="match status" value="2"/>
</dbReference>
<dbReference type="AlphaFoldDB" id="A0A1I4BQX9"/>
<organism evidence="7 8">
    <name type="scientific">Falsiroseomonas stagni DSM 19981</name>
    <dbReference type="NCBI Taxonomy" id="1123062"/>
    <lineage>
        <taxon>Bacteria</taxon>
        <taxon>Pseudomonadati</taxon>
        <taxon>Pseudomonadota</taxon>
        <taxon>Alphaproteobacteria</taxon>
        <taxon>Acetobacterales</taxon>
        <taxon>Roseomonadaceae</taxon>
        <taxon>Falsiroseomonas</taxon>
    </lineage>
</organism>
<protein>
    <submittedName>
        <fullName evidence="7">GAF domain-containing protein</fullName>
    </submittedName>
</protein>
<dbReference type="InterPro" id="IPR013654">
    <property type="entry name" value="PAS_2"/>
</dbReference>
<dbReference type="InterPro" id="IPR035965">
    <property type="entry name" value="PAS-like_dom_sf"/>
</dbReference>
<dbReference type="GO" id="GO:0006355">
    <property type="term" value="P:regulation of DNA-templated transcription"/>
    <property type="evidence" value="ECO:0007669"/>
    <property type="project" value="InterPro"/>
</dbReference>
<keyword evidence="1" id="KW-0600">Photoreceptor protein</keyword>
<name>A0A1I4BQX9_9PROT</name>
<evidence type="ECO:0000259" key="6">
    <source>
        <dbReference type="PROSITE" id="PS50046"/>
    </source>
</evidence>
<feature type="region of interest" description="Disordered" evidence="5">
    <location>
        <begin position="593"/>
        <end position="612"/>
    </location>
</feature>
<dbReference type="InterPro" id="IPR043150">
    <property type="entry name" value="Phytochrome_PHY_sf"/>
</dbReference>
<evidence type="ECO:0000313" key="8">
    <source>
        <dbReference type="Proteomes" id="UP000199473"/>
    </source>
</evidence>
<dbReference type="InterPro" id="IPR003018">
    <property type="entry name" value="GAF"/>
</dbReference>
<feature type="domain" description="Phytochrome chromophore attachment site" evidence="6">
    <location>
        <begin position="146"/>
        <end position="319"/>
    </location>
</feature>
<dbReference type="GO" id="GO:0009881">
    <property type="term" value="F:photoreceptor activity"/>
    <property type="evidence" value="ECO:0007669"/>
    <property type="project" value="UniProtKB-KW"/>
</dbReference>
<dbReference type="Gene3D" id="3.30.450.270">
    <property type="match status" value="2"/>
</dbReference>
<evidence type="ECO:0000256" key="2">
    <source>
        <dbReference type="ARBA" id="ARBA00022606"/>
    </source>
</evidence>
<dbReference type="Proteomes" id="UP000199473">
    <property type="component" value="Unassembled WGS sequence"/>
</dbReference>
<dbReference type="SUPFAM" id="SSF55785">
    <property type="entry name" value="PYP-like sensor domain (PAS domain)"/>
    <property type="match status" value="1"/>
</dbReference>
<dbReference type="Pfam" id="PF08446">
    <property type="entry name" value="PAS_2"/>
    <property type="match status" value="1"/>
</dbReference>
<dbReference type="STRING" id="1123062.SAMN02745775_10639"/>
<evidence type="ECO:0000256" key="5">
    <source>
        <dbReference type="SAM" id="MobiDB-lite"/>
    </source>
</evidence>
<dbReference type="EMBL" id="FOSQ01000006">
    <property type="protein sequence ID" value="SFK70943.1"/>
    <property type="molecule type" value="Genomic_DNA"/>
</dbReference>
<dbReference type="RefSeq" id="WP_175533969.1">
    <property type="nucleotide sequence ID" value="NZ_FOSQ01000006.1"/>
</dbReference>
<accession>A0A1I4BQX9</accession>
<dbReference type="InterPro" id="IPR029016">
    <property type="entry name" value="GAF-like_dom_sf"/>
</dbReference>